<dbReference type="Pfam" id="PF02627">
    <property type="entry name" value="CMD"/>
    <property type="match status" value="1"/>
</dbReference>
<dbReference type="SUPFAM" id="SSF69118">
    <property type="entry name" value="AhpD-like"/>
    <property type="match status" value="1"/>
</dbReference>
<comment type="caution">
    <text evidence="2">The sequence shown here is derived from an EMBL/GenBank/DDBJ whole genome shotgun (WGS) entry which is preliminary data.</text>
</comment>
<dbReference type="STRING" id="1184609.KILIM_043_00060"/>
<name>K6WRX3_9MICO</name>
<reference evidence="2 3" key="1">
    <citation type="submission" date="2012-08" db="EMBL/GenBank/DDBJ databases">
        <title>Whole genome shotgun sequence of Kineosphaera limosa NBRC 100340.</title>
        <authorList>
            <person name="Yoshida I."/>
            <person name="Isaki S."/>
            <person name="Hosoyama A."/>
            <person name="Tsuchikane K."/>
            <person name="Katsumata H."/>
            <person name="Ando Y."/>
            <person name="Ohji S."/>
            <person name="Hamada M."/>
            <person name="Tamura T."/>
            <person name="Yamazoe A."/>
            <person name="Yamazaki S."/>
            <person name="Fujita N."/>
        </authorList>
    </citation>
    <scope>NUCLEOTIDE SEQUENCE [LARGE SCALE GENOMIC DNA]</scope>
    <source>
        <strain evidence="2 3">NBRC 100340</strain>
    </source>
</reference>
<dbReference type="Gene3D" id="1.20.1290.10">
    <property type="entry name" value="AhpD-like"/>
    <property type="match status" value="1"/>
</dbReference>
<dbReference type="PANTHER" id="PTHR33930">
    <property type="entry name" value="ALKYL HYDROPEROXIDE REDUCTASE AHPD"/>
    <property type="match status" value="1"/>
</dbReference>
<dbReference type="InterPro" id="IPR003779">
    <property type="entry name" value="CMD-like"/>
</dbReference>
<dbReference type="OrthoDB" id="3824300at2"/>
<evidence type="ECO:0000313" key="3">
    <source>
        <dbReference type="Proteomes" id="UP000008366"/>
    </source>
</evidence>
<sequence>MTTTQTAVPAPTGPTPTQLDPRLAALVRLKLEVSVTHLHEEGIRRCVREALDAGATSEEILQVIQLSTVIGVHAMAKGVPILQDILDGEGHPPVHAQAHAPTPVTDGLQRRGAFNPAWRSIAQVAPDWLEAFLATSLPIWRDGPLPPAWIELLCVAGDASITHRYDAGTARHIRAALELGVDSEVIVAVLQIVADQASEALSSGRAILAEQLTEYTEGNKS</sequence>
<dbReference type="EMBL" id="BAHD01000043">
    <property type="protein sequence ID" value="GAB96601.1"/>
    <property type="molecule type" value="Genomic_DNA"/>
</dbReference>
<dbReference type="eggNOG" id="COG0599">
    <property type="taxonomic scope" value="Bacteria"/>
</dbReference>
<gene>
    <name evidence="2" type="ORF">KILIM_043_00060</name>
</gene>
<accession>K6WRX3</accession>
<evidence type="ECO:0000313" key="2">
    <source>
        <dbReference type="EMBL" id="GAB96601.1"/>
    </source>
</evidence>
<dbReference type="InterPro" id="IPR029032">
    <property type="entry name" value="AhpD-like"/>
</dbReference>
<dbReference type="GO" id="GO:0051920">
    <property type="term" value="F:peroxiredoxin activity"/>
    <property type="evidence" value="ECO:0007669"/>
    <property type="project" value="InterPro"/>
</dbReference>
<dbReference type="PANTHER" id="PTHR33930:SF2">
    <property type="entry name" value="BLR3452 PROTEIN"/>
    <property type="match status" value="1"/>
</dbReference>
<dbReference type="RefSeq" id="WP_006593133.1">
    <property type="nucleotide sequence ID" value="NZ_BAHD01000043.1"/>
</dbReference>
<keyword evidence="3" id="KW-1185">Reference proteome</keyword>
<dbReference type="AlphaFoldDB" id="K6WRX3"/>
<dbReference type="Proteomes" id="UP000008366">
    <property type="component" value="Unassembled WGS sequence"/>
</dbReference>
<feature type="domain" description="Carboxymuconolactone decarboxylase-like" evidence="1">
    <location>
        <begin position="126"/>
        <end position="207"/>
    </location>
</feature>
<evidence type="ECO:0000259" key="1">
    <source>
        <dbReference type="Pfam" id="PF02627"/>
    </source>
</evidence>
<proteinExistence type="predicted"/>
<protein>
    <submittedName>
        <fullName evidence="2">Putative carboxymuconolactone decarboxylase</fullName>
    </submittedName>
</protein>
<organism evidence="2 3">
    <name type="scientific">Kineosphaera limosa NBRC 100340</name>
    <dbReference type="NCBI Taxonomy" id="1184609"/>
    <lineage>
        <taxon>Bacteria</taxon>
        <taxon>Bacillati</taxon>
        <taxon>Actinomycetota</taxon>
        <taxon>Actinomycetes</taxon>
        <taxon>Micrococcales</taxon>
        <taxon>Dermatophilaceae</taxon>
        <taxon>Kineosphaera</taxon>
    </lineage>
</organism>